<name>A0A1H9VIE0_9PSEU</name>
<feature type="transmembrane region" description="Helical" evidence="10">
    <location>
        <begin position="114"/>
        <end position="140"/>
    </location>
</feature>
<dbReference type="PANTHER" id="PTHR43394">
    <property type="entry name" value="ATP-DEPENDENT PERMEASE MDL1, MITOCHONDRIAL"/>
    <property type="match status" value="1"/>
</dbReference>
<evidence type="ECO:0000313" key="13">
    <source>
        <dbReference type="EMBL" id="SES21017.1"/>
    </source>
</evidence>
<keyword evidence="6 13" id="KW-0067">ATP-binding</keyword>
<dbReference type="GO" id="GO:0016887">
    <property type="term" value="F:ATP hydrolysis activity"/>
    <property type="evidence" value="ECO:0007669"/>
    <property type="project" value="InterPro"/>
</dbReference>
<dbReference type="InterPro" id="IPR003593">
    <property type="entry name" value="AAA+_ATPase"/>
</dbReference>
<keyword evidence="14" id="KW-1185">Reference proteome</keyword>
<feature type="domain" description="ABC transporter" evidence="11">
    <location>
        <begin position="401"/>
        <end position="642"/>
    </location>
</feature>
<evidence type="ECO:0000256" key="1">
    <source>
        <dbReference type="ARBA" id="ARBA00004651"/>
    </source>
</evidence>
<dbReference type="InterPro" id="IPR011527">
    <property type="entry name" value="ABC1_TM_dom"/>
</dbReference>
<dbReference type="InterPro" id="IPR027417">
    <property type="entry name" value="P-loop_NTPase"/>
</dbReference>
<evidence type="ECO:0000256" key="10">
    <source>
        <dbReference type="SAM" id="Phobius"/>
    </source>
</evidence>
<evidence type="ECO:0000256" key="4">
    <source>
        <dbReference type="ARBA" id="ARBA00022692"/>
    </source>
</evidence>
<dbReference type="Gene3D" id="3.40.50.300">
    <property type="entry name" value="P-loop containing nucleotide triphosphate hydrolases"/>
    <property type="match status" value="1"/>
</dbReference>
<sequence length="654" mass="69547">MSVRFVFSKSSGDAAGSGLTGDPDLGAAAPPPPGGRARPFAALAGTVRVLRLVWGVDARLTGWLGAAIVVAGLVPVVTAATVRVLVNAVLAAVAGKGGGPLDVRLPGFAFDLPAMPTGTAVVVLVAVQFTAAQLGGIAAAMRSGTQQLLQERVTQDVRARIMDHAAGLELAFFERGKSYDLLRQAQQEAAIRPVGMVSSAFGLLQNLIMFTGLAVLLVTVSPWLALLALLAPVPAFIADARHGTQAFLLSTLAAPARRRMDYLSTLLTTDQYAKEVRLLGLGGYLTSRFRLIGDRYYQRLRTQVRRRQTAAALWGSLSTVVGAGTYLYIALAAVNGRLTLGDLMLYTAAALTLQAAIQAIFSALSTMHESTLYLDQLFALLAVRPQVAAGALPVGGSAPRITFDNVSFRYPDATEWALREVSFDLADGATTALVGTNGSGKSTVVKLVCGLYQPTEGRILIDGVDLCSYDPALLRSRTAAMFQDYVTYQATVRENVGLGAVDRIEDTKAVTTAMAGADALRILKGLPGGMETMLGRWFGRGTELSGGQWQRVALARAFMRPEATLLLLDEPSSALDARAEADLFTRLADLSDRRTVVYVSHRFSTVRHADQILVLDSGRLVETGTHTTLVDKPGGTYADLFRLQAAPFLDPQPD</sequence>
<protein>
    <submittedName>
        <fullName evidence="13">ATP-binding cassette, subfamily B</fullName>
    </submittedName>
</protein>
<dbReference type="PANTHER" id="PTHR43394:SF1">
    <property type="entry name" value="ATP-BINDING CASSETTE SUB-FAMILY B MEMBER 10, MITOCHONDRIAL"/>
    <property type="match status" value="1"/>
</dbReference>
<dbReference type="SUPFAM" id="SSF90123">
    <property type="entry name" value="ABC transporter transmembrane region"/>
    <property type="match status" value="1"/>
</dbReference>
<keyword evidence="4 10" id="KW-0812">Transmembrane</keyword>
<evidence type="ECO:0000259" key="12">
    <source>
        <dbReference type="PROSITE" id="PS50929"/>
    </source>
</evidence>
<dbReference type="Gene3D" id="1.20.1560.10">
    <property type="entry name" value="ABC transporter type 1, transmembrane domain"/>
    <property type="match status" value="1"/>
</dbReference>
<evidence type="ECO:0000256" key="9">
    <source>
        <dbReference type="SAM" id="MobiDB-lite"/>
    </source>
</evidence>
<evidence type="ECO:0000256" key="2">
    <source>
        <dbReference type="ARBA" id="ARBA00022448"/>
    </source>
</evidence>
<dbReference type="GO" id="GO:0015421">
    <property type="term" value="F:ABC-type oligopeptide transporter activity"/>
    <property type="evidence" value="ECO:0007669"/>
    <property type="project" value="TreeGrafter"/>
</dbReference>
<proteinExistence type="predicted"/>
<evidence type="ECO:0000313" key="14">
    <source>
        <dbReference type="Proteomes" id="UP000199051"/>
    </source>
</evidence>
<dbReference type="EMBL" id="FOGI01000008">
    <property type="protein sequence ID" value="SES21017.1"/>
    <property type="molecule type" value="Genomic_DNA"/>
</dbReference>
<keyword evidence="8 10" id="KW-0472">Membrane</keyword>
<dbReference type="PROSITE" id="PS50893">
    <property type="entry name" value="ABC_TRANSPORTER_2"/>
    <property type="match status" value="1"/>
</dbReference>
<feature type="transmembrane region" description="Helical" evidence="10">
    <location>
        <begin position="343"/>
        <end position="364"/>
    </location>
</feature>
<dbReference type="CDD" id="cd03228">
    <property type="entry name" value="ABCC_MRP_Like"/>
    <property type="match status" value="1"/>
</dbReference>
<feature type="region of interest" description="Disordered" evidence="9">
    <location>
        <begin position="7"/>
        <end position="32"/>
    </location>
</feature>
<accession>A0A1H9VIE0</accession>
<comment type="subcellular location">
    <subcellularLocation>
        <location evidence="1">Cell membrane</location>
        <topology evidence="1">Multi-pass membrane protein</topology>
    </subcellularLocation>
</comment>
<feature type="transmembrane region" description="Helical" evidence="10">
    <location>
        <begin position="311"/>
        <end position="331"/>
    </location>
</feature>
<keyword evidence="2" id="KW-0813">Transport</keyword>
<dbReference type="InterPro" id="IPR003439">
    <property type="entry name" value="ABC_transporter-like_ATP-bd"/>
</dbReference>
<gene>
    <name evidence="13" type="ORF">SAMN04487818_108366</name>
</gene>
<dbReference type="PROSITE" id="PS00211">
    <property type="entry name" value="ABC_TRANSPORTER_1"/>
    <property type="match status" value="1"/>
</dbReference>
<dbReference type="InterPro" id="IPR039421">
    <property type="entry name" value="Type_1_exporter"/>
</dbReference>
<evidence type="ECO:0000256" key="5">
    <source>
        <dbReference type="ARBA" id="ARBA00022741"/>
    </source>
</evidence>
<feature type="domain" description="ABC transmembrane type-1" evidence="12">
    <location>
        <begin position="63"/>
        <end position="369"/>
    </location>
</feature>
<evidence type="ECO:0000256" key="3">
    <source>
        <dbReference type="ARBA" id="ARBA00022475"/>
    </source>
</evidence>
<dbReference type="SUPFAM" id="SSF52540">
    <property type="entry name" value="P-loop containing nucleoside triphosphate hydrolases"/>
    <property type="match status" value="1"/>
</dbReference>
<dbReference type="InterPro" id="IPR017871">
    <property type="entry name" value="ABC_transporter-like_CS"/>
</dbReference>
<feature type="transmembrane region" description="Helical" evidence="10">
    <location>
        <begin position="223"/>
        <end position="240"/>
    </location>
</feature>
<dbReference type="AlphaFoldDB" id="A0A1H9VIE0"/>
<keyword evidence="3" id="KW-1003">Cell membrane</keyword>
<reference evidence="14" key="1">
    <citation type="submission" date="2016-10" db="EMBL/GenBank/DDBJ databases">
        <authorList>
            <person name="Varghese N."/>
            <person name="Submissions S."/>
        </authorList>
    </citation>
    <scope>NUCLEOTIDE SEQUENCE [LARGE SCALE GENOMIC DNA]</scope>
    <source>
        <strain evidence="14">DSM 44260</strain>
    </source>
</reference>
<evidence type="ECO:0000256" key="6">
    <source>
        <dbReference type="ARBA" id="ARBA00022840"/>
    </source>
</evidence>
<keyword evidence="5" id="KW-0547">Nucleotide-binding</keyword>
<keyword evidence="7 10" id="KW-1133">Transmembrane helix</keyword>
<evidence type="ECO:0000256" key="8">
    <source>
        <dbReference type="ARBA" id="ARBA00023136"/>
    </source>
</evidence>
<dbReference type="SMART" id="SM00382">
    <property type="entry name" value="AAA"/>
    <property type="match status" value="1"/>
</dbReference>
<feature type="transmembrane region" description="Helical" evidence="10">
    <location>
        <begin position="61"/>
        <end position="94"/>
    </location>
</feature>
<dbReference type="Pfam" id="PF00005">
    <property type="entry name" value="ABC_tran"/>
    <property type="match status" value="1"/>
</dbReference>
<dbReference type="InterPro" id="IPR036640">
    <property type="entry name" value="ABC1_TM_sf"/>
</dbReference>
<organism evidence="13 14">
    <name type="scientific">Actinokineospora terrae</name>
    <dbReference type="NCBI Taxonomy" id="155974"/>
    <lineage>
        <taxon>Bacteria</taxon>
        <taxon>Bacillati</taxon>
        <taxon>Actinomycetota</taxon>
        <taxon>Actinomycetes</taxon>
        <taxon>Pseudonocardiales</taxon>
        <taxon>Pseudonocardiaceae</taxon>
        <taxon>Actinokineospora</taxon>
    </lineage>
</organism>
<evidence type="ECO:0000256" key="7">
    <source>
        <dbReference type="ARBA" id="ARBA00022989"/>
    </source>
</evidence>
<dbReference type="PROSITE" id="PS50929">
    <property type="entry name" value="ABC_TM1F"/>
    <property type="match status" value="1"/>
</dbReference>
<dbReference type="RefSeq" id="WP_092780884.1">
    <property type="nucleotide sequence ID" value="NZ_FOGI01000008.1"/>
</dbReference>
<evidence type="ECO:0000259" key="11">
    <source>
        <dbReference type="PROSITE" id="PS50893"/>
    </source>
</evidence>
<dbReference type="GO" id="GO:0005524">
    <property type="term" value="F:ATP binding"/>
    <property type="evidence" value="ECO:0007669"/>
    <property type="project" value="UniProtKB-KW"/>
</dbReference>
<feature type="transmembrane region" description="Helical" evidence="10">
    <location>
        <begin position="194"/>
        <end position="217"/>
    </location>
</feature>
<dbReference type="Proteomes" id="UP000199051">
    <property type="component" value="Unassembled WGS sequence"/>
</dbReference>
<dbReference type="GO" id="GO:0005886">
    <property type="term" value="C:plasma membrane"/>
    <property type="evidence" value="ECO:0007669"/>
    <property type="project" value="UniProtKB-SubCell"/>
</dbReference>
<dbReference type="STRING" id="155974.SAMN04487818_108366"/>
<dbReference type="FunFam" id="3.40.50.300:FF:000854">
    <property type="entry name" value="Multidrug ABC transporter ATP-binding protein"/>
    <property type="match status" value="1"/>
</dbReference>